<protein>
    <submittedName>
        <fullName evidence="2">Uncharacterized protein</fullName>
    </submittedName>
</protein>
<sequence length="433" mass="47090">MARNEQPPPQAQEESGGRLTRGSRGGFGQPPPPPQPLERSGNVIQTLMANRSSAAADAEMERRVSIAARNLATVCHASCWPPEWGETGRRTWASGRSGCSISWGAATATARASPRERETPSRTLTSCSLTPHANDSCSDAWRTNSLNLIHCLRLLRVLELQHDHAVAKSLALHSHSENNDDDTAVAQIAPLRPGPVSTRATKKGVSSLISALLGFQRGGTIASASLWPVGTVGASYPLSGVRIANAANDRAHGPMIVKELCAMTPVAGASGGGGSANNRCLYGKDAREGGIVVVHPSGQFVLLPMCGIVERFLIRQEDIMLPCVRYRRVRGESRPEIVGMYDPRCELSTRITPRILISLNRNTHALSLHNRFPYLIGCQCPRFLHSKHWNMYALALPRLTLWCRFEVATEKRHEGVNAGSEPFKRIQGRIAET</sequence>
<dbReference type="EMBL" id="JABMIG020000003">
    <property type="protein sequence ID" value="KAL3805399.1"/>
    <property type="molecule type" value="Genomic_DNA"/>
</dbReference>
<organism evidence="2 3">
    <name type="scientific">Cyclotella cryptica</name>
    <dbReference type="NCBI Taxonomy" id="29204"/>
    <lineage>
        <taxon>Eukaryota</taxon>
        <taxon>Sar</taxon>
        <taxon>Stramenopiles</taxon>
        <taxon>Ochrophyta</taxon>
        <taxon>Bacillariophyta</taxon>
        <taxon>Coscinodiscophyceae</taxon>
        <taxon>Thalassiosirophycidae</taxon>
        <taxon>Stephanodiscales</taxon>
        <taxon>Stephanodiscaceae</taxon>
        <taxon>Cyclotella</taxon>
    </lineage>
</organism>
<name>A0ABD3QYW4_9STRA</name>
<reference evidence="2 3" key="1">
    <citation type="journal article" date="2020" name="G3 (Bethesda)">
        <title>Improved Reference Genome for Cyclotella cryptica CCMP332, a Model for Cell Wall Morphogenesis, Salinity Adaptation, and Lipid Production in Diatoms (Bacillariophyta).</title>
        <authorList>
            <person name="Roberts W.R."/>
            <person name="Downey K.M."/>
            <person name="Ruck E.C."/>
            <person name="Traller J.C."/>
            <person name="Alverson A.J."/>
        </authorList>
    </citation>
    <scope>NUCLEOTIDE SEQUENCE [LARGE SCALE GENOMIC DNA]</scope>
    <source>
        <strain evidence="2 3">CCMP332</strain>
    </source>
</reference>
<evidence type="ECO:0000313" key="2">
    <source>
        <dbReference type="EMBL" id="KAL3805399.1"/>
    </source>
</evidence>
<feature type="compositionally biased region" description="Pro residues" evidence="1">
    <location>
        <begin position="1"/>
        <end position="10"/>
    </location>
</feature>
<evidence type="ECO:0000313" key="3">
    <source>
        <dbReference type="Proteomes" id="UP001516023"/>
    </source>
</evidence>
<dbReference type="Proteomes" id="UP001516023">
    <property type="component" value="Unassembled WGS sequence"/>
</dbReference>
<keyword evidence="3" id="KW-1185">Reference proteome</keyword>
<gene>
    <name evidence="2" type="ORF">HJC23_009106</name>
</gene>
<dbReference type="AlphaFoldDB" id="A0ABD3QYW4"/>
<accession>A0ABD3QYW4</accession>
<comment type="caution">
    <text evidence="2">The sequence shown here is derived from an EMBL/GenBank/DDBJ whole genome shotgun (WGS) entry which is preliminary data.</text>
</comment>
<feature type="region of interest" description="Disordered" evidence="1">
    <location>
        <begin position="1"/>
        <end position="40"/>
    </location>
</feature>
<evidence type="ECO:0000256" key="1">
    <source>
        <dbReference type="SAM" id="MobiDB-lite"/>
    </source>
</evidence>
<proteinExistence type="predicted"/>